<dbReference type="Pfam" id="PF08264">
    <property type="entry name" value="Anticodon_1"/>
    <property type="match status" value="1"/>
</dbReference>
<evidence type="ECO:0000256" key="7">
    <source>
        <dbReference type="ARBA" id="ARBA00022840"/>
    </source>
</evidence>
<dbReference type="SUPFAM" id="SSF52374">
    <property type="entry name" value="Nucleotidylyl transferase"/>
    <property type="match status" value="1"/>
</dbReference>
<dbReference type="InterPro" id="IPR002301">
    <property type="entry name" value="Ile-tRNA-ligase"/>
</dbReference>
<evidence type="ECO:0000256" key="1">
    <source>
        <dbReference type="ARBA" id="ARBA00006887"/>
    </source>
</evidence>
<organism evidence="16 17">
    <name type="scientific">Candidatus Blochmannia ocreatus</name>
    <name type="common">nom. nud.</name>
    <dbReference type="NCBI Taxonomy" id="251538"/>
    <lineage>
        <taxon>Bacteria</taxon>
        <taxon>Pseudomonadati</taxon>
        <taxon>Pseudomonadota</taxon>
        <taxon>Gammaproteobacteria</taxon>
        <taxon>Enterobacterales</taxon>
        <taxon>Enterobacteriaceae</taxon>
        <taxon>ant endosymbionts</taxon>
        <taxon>Candidatus Blochmanniella</taxon>
    </lineage>
</organism>
<evidence type="ECO:0000256" key="5">
    <source>
        <dbReference type="ARBA" id="ARBA00022741"/>
    </source>
</evidence>
<dbReference type="NCBIfam" id="TIGR00392">
    <property type="entry name" value="ileS"/>
    <property type="match status" value="1"/>
</dbReference>
<keyword evidence="4 12" id="KW-0479">Metal-binding</keyword>
<gene>
    <name evidence="12 16" type="primary">ileS</name>
    <name evidence="16" type="ORF">M9405_00490</name>
</gene>
<evidence type="ECO:0000313" key="17">
    <source>
        <dbReference type="Proteomes" id="UP001056834"/>
    </source>
</evidence>
<comment type="function">
    <text evidence="10 12">Catalyzes the attachment of isoleucine to tRNA(Ile). As IleRS can inadvertently accommodate and process structurally similar amino acids such as valine, to avoid such errors it has two additional distinct tRNA(Ile)-dependent editing activities. One activity is designated as 'pretransfer' editing and involves the hydrolysis of activated Val-AMP. The other activity is designated 'posttransfer' editing and involves deacylation of mischarged Val-tRNA(Ile).</text>
</comment>
<dbReference type="GO" id="GO:0004822">
    <property type="term" value="F:isoleucine-tRNA ligase activity"/>
    <property type="evidence" value="ECO:0007669"/>
    <property type="project" value="UniProtKB-EC"/>
</dbReference>
<dbReference type="InterPro" id="IPR010663">
    <property type="entry name" value="Znf_FPG/IleRS"/>
</dbReference>
<feature type="short sequence motif" description="'HIGH' region" evidence="12">
    <location>
        <begin position="58"/>
        <end position="68"/>
    </location>
</feature>
<dbReference type="InterPro" id="IPR009008">
    <property type="entry name" value="Val/Leu/Ile-tRNA-synth_edit"/>
</dbReference>
<evidence type="ECO:0000259" key="14">
    <source>
        <dbReference type="Pfam" id="PF06827"/>
    </source>
</evidence>
<keyword evidence="9 12" id="KW-0030">Aminoacyl-tRNA synthetase</keyword>
<comment type="similarity">
    <text evidence="1 12">Belongs to the class-I aminoacyl-tRNA synthetase family. IleS type 1 subfamily.</text>
</comment>
<dbReference type="Proteomes" id="UP001056834">
    <property type="component" value="Chromosome"/>
</dbReference>
<evidence type="ECO:0000259" key="15">
    <source>
        <dbReference type="Pfam" id="PF08264"/>
    </source>
</evidence>
<dbReference type="Gene3D" id="3.40.50.620">
    <property type="entry name" value="HUPs"/>
    <property type="match status" value="2"/>
</dbReference>
<dbReference type="InterPro" id="IPR009080">
    <property type="entry name" value="tRNAsynth_Ia_anticodon-bd"/>
</dbReference>
<dbReference type="InterPro" id="IPR013155">
    <property type="entry name" value="M/V/L/I-tRNA-synth_anticd-bd"/>
</dbReference>
<reference evidence="16" key="1">
    <citation type="submission" date="2022-05" db="EMBL/GenBank/DDBJ databases">
        <title>Impact of host demography and evolutionary history on endosymbiont molecular evolution: a test in carpenter ants (Genus Camponotus) and their Blochmannia endosymbionts.</title>
        <authorList>
            <person name="Manthey J.D."/>
            <person name="Giron J.C."/>
            <person name="Hruska J.P."/>
        </authorList>
    </citation>
    <scope>NUCLEOTIDE SEQUENCE</scope>
    <source>
        <strain evidence="16">C-006</strain>
    </source>
</reference>
<dbReference type="InterPro" id="IPR001412">
    <property type="entry name" value="aa-tRNA-synth_I_CS"/>
</dbReference>
<feature type="binding site" evidence="12">
    <location>
        <position position="906"/>
    </location>
    <ligand>
        <name>Zn(2+)</name>
        <dbReference type="ChEBI" id="CHEBI:29105"/>
    </ligand>
</feature>
<evidence type="ECO:0000256" key="9">
    <source>
        <dbReference type="ARBA" id="ARBA00023146"/>
    </source>
</evidence>
<dbReference type="InterPro" id="IPR050081">
    <property type="entry name" value="Ile-tRNA_ligase"/>
</dbReference>
<accession>A0ABY4SWM8</accession>
<keyword evidence="3 12" id="KW-0436">Ligase</keyword>
<dbReference type="PANTHER" id="PTHR42765:SF1">
    <property type="entry name" value="ISOLEUCINE--TRNA LIGASE, MITOCHONDRIAL"/>
    <property type="match status" value="1"/>
</dbReference>
<dbReference type="InterPro" id="IPR014729">
    <property type="entry name" value="Rossmann-like_a/b/a_fold"/>
</dbReference>
<dbReference type="RefSeq" id="WP_250223332.1">
    <property type="nucleotide sequence ID" value="NZ_CP097762.1"/>
</dbReference>
<dbReference type="CDD" id="cd00818">
    <property type="entry name" value="IleRS_core"/>
    <property type="match status" value="1"/>
</dbReference>
<proteinExistence type="inferred from homology"/>
<keyword evidence="6 12" id="KW-0862">Zinc</keyword>
<feature type="domain" description="Aminoacyl-tRNA synthetase class Ia" evidence="13">
    <location>
        <begin position="28"/>
        <end position="646"/>
    </location>
</feature>
<comment type="catalytic activity">
    <reaction evidence="11 12">
        <text>tRNA(Ile) + L-isoleucine + ATP = L-isoleucyl-tRNA(Ile) + AMP + diphosphate</text>
        <dbReference type="Rhea" id="RHEA:11060"/>
        <dbReference type="Rhea" id="RHEA-COMP:9666"/>
        <dbReference type="Rhea" id="RHEA-COMP:9695"/>
        <dbReference type="ChEBI" id="CHEBI:30616"/>
        <dbReference type="ChEBI" id="CHEBI:33019"/>
        <dbReference type="ChEBI" id="CHEBI:58045"/>
        <dbReference type="ChEBI" id="CHEBI:78442"/>
        <dbReference type="ChEBI" id="CHEBI:78528"/>
        <dbReference type="ChEBI" id="CHEBI:456215"/>
        <dbReference type="EC" id="6.1.1.5"/>
    </reaction>
</comment>
<dbReference type="PRINTS" id="PR00984">
    <property type="entry name" value="TRNASYNTHILE"/>
</dbReference>
<feature type="binding site" evidence="12">
    <location>
        <position position="610"/>
    </location>
    <ligand>
        <name>ATP</name>
        <dbReference type="ChEBI" id="CHEBI:30616"/>
    </ligand>
</feature>
<dbReference type="Gene3D" id="1.10.730.20">
    <property type="match status" value="1"/>
</dbReference>
<comment type="subcellular location">
    <subcellularLocation>
        <location evidence="12">Cytoplasm</location>
    </subcellularLocation>
</comment>
<dbReference type="PANTHER" id="PTHR42765">
    <property type="entry name" value="SOLEUCYL-TRNA SYNTHETASE"/>
    <property type="match status" value="1"/>
</dbReference>
<keyword evidence="2 12" id="KW-0963">Cytoplasm</keyword>
<comment type="cofactor">
    <cofactor evidence="12">
        <name>Zn(2+)</name>
        <dbReference type="ChEBI" id="CHEBI:29105"/>
    </cofactor>
    <text evidence="12">Binds 1 zinc ion per subunit.</text>
</comment>
<dbReference type="InterPro" id="IPR023585">
    <property type="entry name" value="Ile-tRNA-ligase_type1"/>
</dbReference>
<evidence type="ECO:0000256" key="6">
    <source>
        <dbReference type="ARBA" id="ARBA00022833"/>
    </source>
</evidence>
<dbReference type="CDD" id="cd07960">
    <property type="entry name" value="Anticodon_Ia_Ile_BEm"/>
    <property type="match status" value="1"/>
</dbReference>
<feature type="binding site" evidence="12">
    <location>
        <position position="926"/>
    </location>
    <ligand>
        <name>Zn(2+)</name>
        <dbReference type="ChEBI" id="CHEBI:29105"/>
    </ligand>
</feature>
<keyword evidence="8 12" id="KW-0648">Protein biosynthesis</keyword>
<evidence type="ECO:0000256" key="2">
    <source>
        <dbReference type="ARBA" id="ARBA00022490"/>
    </source>
</evidence>
<dbReference type="SUPFAM" id="SSF50677">
    <property type="entry name" value="ValRS/IleRS/LeuRS editing domain"/>
    <property type="match status" value="1"/>
</dbReference>
<dbReference type="EMBL" id="CP097762">
    <property type="protein sequence ID" value="URJ25201.1"/>
    <property type="molecule type" value="Genomic_DNA"/>
</dbReference>
<feature type="binding site" evidence="12">
    <location>
        <position position="566"/>
    </location>
    <ligand>
        <name>L-isoleucyl-5'-AMP</name>
        <dbReference type="ChEBI" id="CHEBI:178002"/>
    </ligand>
</feature>
<evidence type="ECO:0000256" key="12">
    <source>
        <dbReference type="HAMAP-Rule" id="MF_02002"/>
    </source>
</evidence>
<evidence type="ECO:0000256" key="3">
    <source>
        <dbReference type="ARBA" id="ARBA00022598"/>
    </source>
</evidence>
<evidence type="ECO:0000256" key="8">
    <source>
        <dbReference type="ARBA" id="ARBA00022917"/>
    </source>
</evidence>
<dbReference type="HAMAP" id="MF_02002">
    <property type="entry name" value="Ile_tRNA_synth_type1"/>
    <property type="match status" value="1"/>
</dbReference>
<keyword evidence="17" id="KW-1185">Reference proteome</keyword>
<keyword evidence="5 12" id="KW-0547">Nucleotide-binding</keyword>
<evidence type="ECO:0000256" key="11">
    <source>
        <dbReference type="ARBA" id="ARBA00048359"/>
    </source>
</evidence>
<dbReference type="PROSITE" id="PS00178">
    <property type="entry name" value="AA_TRNA_LIGASE_I"/>
    <property type="match status" value="1"/>
</dbReference>
<dbReference type="Pfam" id="PF00133">
    <property type="entry name" value="tRNA-synt_1"/>
    <property type="match status" value="1"/>
</dbReference>
<comment type="domain">
    <text evidence="12">IleRS has two distinct active sites: one for aminoacylation and one for editing. The misactivated valine is translocated from the active site to the editing site, which sterically excludes the correctly activated isoleucine. The single editing site contains two valyl binding pockets, one specific for each substrate (Val-AMP or Val-tRNA(Ile)).</text>
</comment>
<name>A0ABY4SWM8_9ENTR</name>
<dbReference type="Gene3D" id="3.90.740.10">
    <property type="entry name" value="Valyl/Leucyl/Isoleucyl-tRNA synthetase, editing domain"/>
    <property type="match status" value="1"/>
</dbReference>
<dbReference type="InterPro" id="IPR002300">
    <property type="entry name" value="aa-tRNA-synth_Ia"/>
</dbReference>
<feature type="domain" description="Zinc finger FPG/IleRS-type" evidence="14">
    <location>
        <begin position="903"/>
        <end position="932"/>
    </location>
</feature>
<dbReference type="Pfam" id="PF06827">
    <property type="entry name" value="zf-FPG_IleRS"/>
    <property type="match status" value="1"/>
</dbReference>
<feature type="binding site" evidence="12">
    <location>
        <position position="929"/>
    </location>
    <ligand>
        <name>Zn(2+)</name>
        <dbReference type="ChEBI" id="CHEBI:29105"/>
    </ligand>
</feature>
<keyword evidence="7 12" id="KW-0067">ATP-binding</keyword>
<comment type="subunit">
    <text evidence="12">Monomer.</text>
</comment>
<dbReference type="EC" id="6.1.1.5" evidence="12"/>
<dbReference type="SUPFAM" id="SSF47323">
    <property type="entry name" value="Anticodon-binding domain of a subclass of class I aminoacyl-tRNA synthetases"/>
    <property type="match status" value="1"/>
</dbReference>
<feature type="short sequence motif" description="'KMSKS' region" evidence="12">
    <location>
        <begin position="607"/>
        <end position="611"/>
    </location>
</feature>
<evidence type="ECO:0000256" key="10">
    <source>
        <dbReference type="ARBA" id="ARBA00025217"/>
    </source>
</evidence>
<evidence type="ECO:0000256" key="4">
    <source>
        <dbReference type="ARBA" id="ARBA00022723"/>
    </source>
</evidence>
<dbReference type="InterPro" id="IPR033708">
    <property type="entry name" value="Anticodon_Ile_BEm"/>
</dbReference>
<sequence>MINYKNTLNLPYTDFSMRANLIVKEPLILERWYKDDLYTIIRKKKSKKNLFFLHDGPPYVNGNIHLGHAVNKILKDIIIKYKTFMGYNAPYIPGWDCHGLPVELQVEKLIGKSRVHICPNKFRNICRDYVTKQIAIQKKDFIRLGVLGNWHQPYLTMDFKTEANIIRTLSKIISNGYLYKGIKPIHWCFQCGSVLSESEVEYKNHFSPAIDVAFSVVNNAYITKIFNIDLCEQAVIKLVVWTTTPWTLPANKAVAVHPDYNYQLILINNDTYIIIATDLVVSVMKRIRCMSWKIVGETTGKFLESLVLKHPFITHTTIPVVLSKHILLTSGTGIVHIAPSYGVDDFLIAQKYNLKAADIMNDTGFYINGTHSVLDGLAVLQSNNIVINLLKESNSLLHVNQTYKHSYPYCWRHATPIIFKATAQWFLDMNKNNLRDNLLNVIDKVSWIPNKSKINIKTMLINRPDWCLSRQRVWGVPIPLFVNKKTSNLHPNTSELMEIIAQYVEKSGIQAWWDLKVEDVIKNEANQYEKVSDVLDVWFDSGSTYDAVIPERLKNYNKRLSDLCLEGYDQYRGWFMSSLIISTAINNVAPYKEVISHGFTVDSQGYKMSKSLGNVIKPKDIINNFGADILRLWVASSEYSTDMTISNTILKHTTDIYRRIRNTARFCLANLSDFIPERDCINAEDMVELDCWAVDCALSTQLSIISDYNKYNFHKVIRRIMHFCSVEMGAFYLDVIKDRQYTMKKNCIARRSSQTALYHIIESMVRWIAPVLSFTADEIWQYIPGNKSKYVFTEEWYNGLFSINTKNIISKNHWNTFLNIRNEVNKVIEQARFDGIIKKSLEANIILYAKDKLSSQLRILENELAFGFITSTAEVIDYYKLDVNQHKKENIPGLQIILKKATGEKCLRCWHYKSDVNNNKNYSNICARCIDNVFGLGEKRRFF</sequence>
<evidence type="ECO:0000313" key="16">
    <source>
        <dbReference type="EMBL" id="URJ25201.1"/>
    </source>
</evidence>
<feature type="binding site" evidence="12">
    <location>
        <position position="909"/>
    </location>
    <ligand>
        <name>Zn(2+)</name>
        <dbReference type="ChEBI" id="CHEBI:29105"/>
    </ligand>
</feature>
<protein>
    <recommendedName>
        <fullName evidence="12">Isoleucine--tRNA ligase</fullName>
        <ecNumber evidence="12">6.1.1.5</ecNumber>
    </recommendedName>
    <alternativeName>
        <fullName evidence="12">Isoleucyl-tRNA synthetase</fullName>
        <shortName evidence="12">IleRS</shortName>
    </alternativeName>
</protein>
<feature type="domain" description="Methionyl/Valyl/Leucyl/Isoleucyl-tRNA synthetase anticodon-binding" evidence="15">
    <location>
        <begin position="692"/>
        <end position="846"/>
    </location>
</feature>
<evidence type="ECO:0000259" key="13">
    <source>
        <dbReference type="Pfam" id="PF00133"/>
    </source>
</evidence>